<dbReference type="STRING" id="339671.Asuc_0965"/>
<accession>A6VMY6</accession>
<dbReference type="Pfam" id="PF12794">
    <property type="entry name" value="MscS_TM"/>
    <property type="match status" value="1"/>
</dbReference>
<feature type="transmembrane region" description="Helical" evidence="9">
    <location>
        <begin position="916"/>
        <end position="944"/>
    </location>
</feature>
<evidence type="ECO:0000256" key="5">
    <source>
        <dbReference type="ARBA" id="ARBA00022729"/>
    </source>
</evidence>
<gene>
    <name evidence="15" type="ordered locus">Asuc_0965</name>
</gene>
<evidence type="ECO:0000256" key="4">
    <source>
        <dbReference type="ARBA" id="ARBA00022692"/>
    </source>
</evidence>
<feature type="transmembrane region" description="Helical" evidence="9">
    <location>
        <begin position="842"/>
        <end position="862"/>
    </location>
</feature>
<feature type="transmembrane region" description="Helical" evidence="9">
    <location>
        <begin position="537"/>
        <end position="559"/>
    </location>
</feature>
<dbReference type="SUPFAM" id="SSF50182">
    <property type="entry name" value="Sm-like ribonucleoproteins"/>
    <property type="match status" value="1"/>
</dbReference>
<dbReference type="InterPro" id="IPR024393">
    <property type="entry name" value="MscS_porin"/>
</dbReference>
<dbReference type="InterPro" id="IPR052702">
    <property type="entry name" value="MscS-like_channel"/>
</dbReference>
<keyword evidence="5" id="KW-0732">Signal</keyword>
<dbReference type="InterPro" id="IPR006686">
    <property type="entry name" value="MscS_channel_CS"/>
</dbReference>
<dbReference type="InterPro" id="IPR006685">
    <property type="entry name" value="MscS_channel_2nd"/>
</dbReference>
<sequence>MRLIIWTRRVATQLLLSVLLIAVLPQAAYSALPSAREIENQLEKAKQAEQTDEVSKNLVKDLEATQRFISDIAKQKEQNAKLVKSIENADKGIATSQTNIAKLKADKLPTVTELSKYSLKELQQKLEQKQIALQRVQEALAQVNTDLVSQRSSPERAQKILTENAKRTQAINQVLIDDNLAKSRKMRLEAEQALLDLQNSYNQTLLQGTTRLTSLYSLIVEERTLQQQQLQSELNTLQSAINEKNLQLSREQVEQATQNQEKNAEANANPVVAAQLNFNTQISKGILEETAQMNSLSQDNLRIKNVLDNLQQTQRNIEEQISSLQGTLVLSRIINKQRQSLPQDKMISGLGKRIADLRVKIFDITEFRDKLYDTDEYIKDLEQTEKISFSAKDRAQLIDLVEERRKLLADYLSLLNNQLNLSINIELNQQQVQSISDSLQNKLQQQSFWVKSNSVMDLDWFKSFPVSMNFQRRALKKNFDFSNWKENLLPALGMSGLLLILTTLIRRKKENIKKRLSKLNQQINIYATDTQWHTPKAIFWVAILSLPSTFLFLAGFILVTGICFKDPATVWSWGMKMAAYWWSFVFMLGMLRPNGIGHYHFNMPKESNEAFRNMLKRSAWIIALLLNVSIFSHIDLGLSYDVIGQASMIIVLITVVLIMVPRFREAMSSYQKSAKEQTVTSQYFLPILRVVLLLAPFVLIGLTVMGYYYTAIVLIEHAISSYFVVMTWWLIRNLAYRGFAVAARRMAYRRAKEKREQLQAKAIAEANSSLSPDMQEIQYDDSIAISEIRAQMLRVADFFLWIALFAMFYWAWWDLVTVAYYLDSISLWQQTTVGENGTVTESITLLNLFIAIAIIVVTYVLVRNISGLLETLIFSHTKLSQGTPYTITTLFTYAIIAFGATFAFGALGMSWSKLQWLFAALSVGLGFGMQEIFANFVSGIIILFERPVRIGDIITLGEFSGTVSKIRIRATTLVDFDGKEVIVPNKSFVTERLVNWALSDTVTRVIAHVGVAYGADLELTKKLLLQAADDCELVMKDPAPVVYFLNFGASTLDHELRVYVGHVGDRNPTLDYLNRRINQLLAENNIEIAFNQLDIFIKNPTTNEEVKVGETVEFKK</sequence>
<evidence type="ECO:0000256" key="7">
    <source>
        <dbReference type="ARBA" id="ARBA00023136"/>
    </source>
</evidence>
<dbReference type="Pfam" id="PF21088">
    <property type="entry name" value="MS_channel_1st"/>
    <property type="match status" value="1"/>
</dbReference>
<feature type="coiled-coil region" evidence="8">
    <location>
        <begin position="293"/>
        <end position="327"/>
    </location>
</feature>
<dbReference type="SUPFAM" id="SSF82861">
    <property type="entry name" value="Mechanosensitive channel protein MscS (YggB), transmembrane region"/>
    <property type="match status" value="1"/>
</dbReference>
<feature type="coiled-coil region" evidence="8">
    <location>
        <begin position="227"/>
        <end position="263"/>
    </location>
</feature>
<comment type="similarity">
    <text evidence="2">Belongs to the MscS (TC 1.A.23) family.</text>
</comment>
<feature type="transmembrane region" description="Helical" evidence="9">
    <location>
        <begin position="883"/>
        <end position="904"/>
    </location>
</feature>
<dbReference type="Pfam" id="PF00924">
    <property type="entry name" value="MS_channel_2nd"/>
    <property type="match status" value="1"/>
</dbReference>
<dbReference type="NCBIfam" id="NF008438">
    <property type="entry name" value="PRK11281.1"/>
    <property type="match status" value="1"/>
</dbReference>
<dbReference type="eggNOG" id="COG3264">
    <property type="taxonomic scope" value="Bacteria"/>
</dbReference>
<dbReference type="Proteomes" id="UP000001114">
    <property type="component" value="Chromosome"/>
</dbReference>
<feature type="transmembrane region" description="Helical" evidence="9">
    <location>
        <begin position="579"/>
        <end position="597"/>
    </location>
</feature>
<evidence type="ECO:0000259" key="11">
    <source>
        <dbReference type="Pfam" id="PF12794"/>
    </source>
</evidence>
<feature type="transmembrane region" description="Helical" evidence="9">
    <location>
        <begin position="708"/>
        <end position="731"/>
    </location>
</feature>
<feature type="domain" description="Mechanosensitive ion channel MscS C-terminal" evidence="13">
    <location>
        <begin position="1008"/>
        <end position="1088"/>
    </location>
</feature>
<keyword evidence="8" id="KW-0175">Coiled coil</keyword>
<feature type="transmembrane region" description="Helical" evidence="9">
    <location>
        <begin position="618"/>
        <end position="636"/>
    </location>
</feature>
<dbReference type="InterPro" id="IPR049142">
    <property type="entry name" value="MS_channel_1st"/>
</dbReference>
<dbReference type="Gene3D" id="2.30.30.60">
    <property type="match status" value="1"/>
</dbReference>
<proteinExistence type="inferred from homology"/>
<dbReference type="PANTHER" id="PTHR30347">
    <property type="entry name" value="POTASSIUM CHANNEL RELATED"/>
    <property type="match status" value="1"/>
</dbReference>
<dbReference type="eggNOG" id="COG1196">
    <property type="taxonomic scope" value="Bacteria"/>
</dbReference>
<name>A6VMY6_ACTSZ</name>
<evidence type="ECO:0000256" key="1">
    <source>
        <dbReference type="ARBA" id="ARBA00004651"/>
    </source>
</evidence>
<dbReference type="InterPro" id="IPR010920">
    <property type="entry name" value="LSM_dom_sf"/>
</dbReference>
<dbReference type="InterPro" id="IPR023408">
    <property type="entry name" value="MscS_beta-dom_sf"/>
</dbReference>
<dbReference type="Pfam" id="PF21082">
    <property type="entry name" value="MS_channel_3rd"/>
    <property type="match status" value="1"/>
</dbReference>
<dbReference type="EMBL" id="CP000746">
    <property type="protein sequence ID" value="ABR74333.1"/>
    <property type="molecule type" value="Genomic_DNA"/>
</dbReference>
<evidence type="ECO:0000259" key="14">
    <source>
        <dbReference type="Pfam" id="PF21088"/>
    </source>
</evidence>
<feature type="domain" description="Mechanosensitive ion channel inner membrane" evidence="11">
    <location>
        <begin position="495"/>
        <end position="828"/>
    </location>
</feature>
<feature type="domain" description="Mechanosensitive ion channel MscS porin" evidence="12">
    <location>
        <begin position="41"/>
        <end position="272"/>
    </location>
</feature>
<dbReference type="GO" id="GO:0009992">
    <property type="term" value="P:intracellular water homeostasis"/>
    <property type="evidence" value="ECO:0007669"/>
    <property type="project" value="TreeGrafter"/>
</dbReference>
<dbReference type="InterPro" id="IPR011066">
    <property type="entry name" value="MscS_channel_C_sf"/>
</dbReference>
<dbReference type="Gene3D" id="1.10.287.1260">
    <property type="match status" value="1"/>
</dbReference>
<evidence type="ECO:0000256" key="2">
    <source>
        <dbReference type="ARBA" id="ARBA00008017"/>
    </source>
</evidence>
<dbReference type="InterPro" id="IPR049278">
    <property type="entry name" value="MS_channel_C"/>
</dbReference>
<dbReference type="RefSeq" id="WP_012072710.1">
    <property type="nucleotide sequence ID" value="NC_009655.1"/>
</dbReference>
<feature type="domain" description="Mechanosensitive ion channel transmembrane helices 2/3" evidence="14">
    <location>
        <begin position="889"/>
        <end position="930"/>
    </location>
</feature>
<dbReference type="FunFam" id="2.30.30.60:FF:000001">
    <property type="entry name" value="MscS Mechanosensitive ion channel"/>
    <property type="match status" value="1"/>
</dbReference>
<evidence type="ECO:0000256" key="8">
    <source>
        <dbReference type="SAM" id="Coils"/>
    </source>
</evidence>
<evidence type="ECO:0000256" key="9">
    <source>
        <dbReference type="SAM" id="Phobius"/>
    </source>
</evidence>
<feature type="transmembrane region" description="Helical" evidence="9">
    <location>
        <begin position="798"/>
        <end position="822"/>
    </location>
</feature>
<dbReference type="PANTHER" id="PTHR30347:SF1">
    <property type="entry name" value="MECHANOSENSITIVE CHANNEL MSCK"/>
    <property type="match status" value="1"/>
</dbReference>
<dbReference type="HOGENOM" id="CLU_007829_3_0_6"/>
<dbReference type="GO" id="GO:0005886">
    <property type="term" value="C:plasma membrane"/>
    <property type="evidence" value="ECO:0007669"/>
    <property type="project" value="UniProtKB-SubCell"/>
</dbReference>
<keyword evidence="4 9" id="KW-0812">Transmembrane</keyword>
<feature type="coiled-coil region" evidence="8">
    <location>
        <begin position="741"/>
        <end position="768"/>
    </location>
</feature>
<dbReference type="InterPro" id="IPR025692">
    <property type="entry name" value="MscS_IM_dom1"/>
</dbReference>
<dbReference type="SUPFAM" id="SSF82689">
    <property type="entry name" value="Mechanosensitive channel protein MscS (YggB), C-terminal domain"/>
    <property type="match status" value="1"/>
</dbReference>
<evidence type="ECO:0000256" key="3">
    <source>
        <dbReference type="ARBA" id="ARBA00022475"/>
    </source>
</evidence>
<organism evidence="15 16">
    <name type="scientific">Actinobacillus succinogenes (strain ATCC 55618 / DSM 22257 / CCUG 43843 / 130Z)</name>
    <dbReference type="NCBI Taxonomy" id="339671"/>
    <lineage>
        <taxon>Bacteria</taxon>
        <taxon>Pseudomonadati</taxon>
        <taxon>Pseudomonadota</taxon>
        <taxon>Gammaproteobacteria</taxon>
        <taxon>Pasteurellales</taxon>
        <taxon>Pasteurellaceae</taxon>
        <taxon>Actinobacillus</taxon>
    </lineage>
</organism>
<feature type="transmembrane region" description="Helical" evidence="9">
    <location>
        <begin position="683"/>
        <end position="702"/>
    </location>
</feature>
<feature type="domain" description="Mechanosensitive ion channel MscS" evidence="10">
    <location>
        <begin position="932"/>
        <end position="996"/>
    </location>
</feature>
<keyword evidence="6 9" id="KW-1133">Transmembrane helix</keyword>
<dbReference type="PROSITE" id="PS01246">
    <property type="entry name" value="UPF0003"/>
    <property type="match status" value="1"/>
</dbReference>
<reference evidence="16" key="1">
    <citation type="journal article" date="2010" name="BMC Genomics">
        <title>A genomic perspective on the potential of Actinobacillus succinogenes for industrial succinate production.</title>
        <authorList>
            <person name="McKinlay J.B."/>
            <person name="Laivenieks M."/>
            <person name="Schindler B.D."/>
            <person name="McKinlay A.A."/>
            <person name="Siddaramappa S."/>
            <person name="Challacombe J.F."/>
            <person name="Lowry S.R."/>
            <person name="Clum A."/>
            <person name="Lapidus A.L."/>
            <person name="Burkhart K.B."/>
            <person name="Harkins V."/>
            <person name="Vieille C."/>
        </authorList>
    </citation>
    <scope>NUCLEOTIDE SEQUENCE [LARGE SCALE GENOMIC DNA]</scope>
    <source>
        <strain evidence="16">ATCC 55618 / DSM 22257 / CCUG 43843 / 130Z</strain>
    </source>
</reference>
<evidence type="ECO:0000259" key="10">
    <source>
        <dbReference type="Pfam" id="PF00924"/>
    </source>
</evidence>
<evidence type="ECO:0000259" key="13">
    <source>
        <dbReference type="Pfam" id="PF21082"/>
    </source>
</evidence>
<dbReference type="KEGG" id="asu:Asuc_0965"/>
<feature type="coiled-coil region" evidence="8">
    <location>
        <begin position="119"/>
        <end position="146"/>
    </location>
</feature>
<dbReference type="GO" id="GO:0008381">
    <property type="term" value="F:mechanosensitive monoatomic ion channel activity"/>
    <property type="evidence" value="ECO:0007669"/>
    <property type="project" value="UniProtKB-ARBA"/>
</dbReference>
<keyword evidence="16" id="KW-1185">Reference proteome</keyword>
<keyword evidence="7 9" id="KW-0472">Membrane</keyword>
<comment type="subcellular location">
    <subcellularLocation>
        <location evidence="1">Cell membrane</location>
        <topology evidence="1">Multi-pass membrane protein</topology>
    </subcellularLocation>
</comment>
<dbReference type="InterPro" id="IPR011014">
    <property type="entry name" value="MscS_channel_TM-2"/>
</dbReference>
<feature type="transmembrane region" description="Helical" evidence="9">
    <location>
        <begin position="642"/>
        <end position="663"/>
    </location>
</feature>
<feature type="transmembrane region" description="Helical" evidence="9">
    <location>
        <begin position="488"/>
        <end position="505"/>
    </location>
</feature>
<dbReference type="OrthoDB" id="9799209at2"/>
<evidence type="ECO:0000256" key="6">
    <source>
        <dbReference type="ARBA" id="ARBA00022989"/>
    </source>
</evidence>
<dbReference type="AlphaFoldDB" id="A6VMY6"/>
<protein>
    <submittedName>
        <fullName evidence="15">MscS Mechanosensitive ion channel</fullName>
    </submittedName>
</protein>
<dbReference type="Pfam" id="PF12795">
    <property type="entry name" value="MscS_porin"/>
    <property type="match status" value="1"/>
</dbReference>
<evidence type="ECO:0000313" key="16">
    <source>
        <dbReference type="Proteomes" id="UP000001114"/>
    </source>
</evidence>
<evidence type="ECO:0000259" key="12">
    <source>
        <dbReference type="Pfam" id="PF12795"/>
    </source>
</evidence>
<dbReference type="Gene3D" id="3.30.70.100">
    <property type="match status" value="1"/>
</dbReference>
<keyword evidence="3" id="KW-1003">Cell membrane</keyword>
<evidence type="ECO:0000313" key="15">
    <source>
        <dbReference type="EMBL" id="ABR74333.1"/>
    </source>
</evidence>
<dbReference type="FunFam" id="1.10.287.1260:FF:000002">
    <property type="entry name" value="Potassium efflux system KefA"/>
    <property type="match status" value="1"/>
</dbReference>